<evidence type="ECO:0000256" key="5">
    <source>
        <dbReference type="ARBA" id="ARBA00023136"/>
    </source>
</evidence>
<organism evidence="7 8">
    <name type="scientific">Klebsiella pneumoniae</name>
    <dbReference type="NCBI Taxonomy" id="573"/>
    <lineage>
        <taxon>Bacteria</taxon>
        <taxon>Pseudomonadati</taxon>
        <taxon>Pseudomonadota</taxon>
        <taxon>Gammaproteobacteria</taxon>
        <taxon>Enterobacterales</taxon>
        <taxon>Enterobacteriaceae</taxon>
        <taxon>Klebsiella/Raoultella group</taxon>
        <taxon>Klebsiella</taxon>
        <taxon>Klebsiella pneumoniae complex</taxon>
    </lineage>
</organism>
<feature type="transmembrane region" description="Helical" evidence="6">
    <location>
        <begin position="34"/>
        <end position="52"/>
    </location>
</feature>
<evidence type="ECO:0000256" key="6">
    <source>
        <dbReference type="SAM" id="Phobius"/>
    </source>
</evidence>
<accession>A0A377XVR1</accession>
<sequence>MPWSAICLTDYYLISKGAIDIPALSDPQQRYGFWNLYAITLYIVGVLIQLPFIENPLFHGSLTWIFAGNDVSWIIGWFGTGVLYYALRRFDRRSLPAQSLFPST</sequence>
<evidence type="ECO:0000313" key="8">
    <source>
        <dbReference type="Proteomes" id="UP000254103"/>
    </source>
</evidence>
<comment type="subcellular location">
    <subcellularLocation>
        <location evidence="1">Membrane</location>
        <topology evidence="1">Multi-pass membrane protein</topology>
    </subcellularLocation>
</comment>
<dbReference type="AlphaFoldDB" id="A0A377XVR1"/>
<evidence type="ECO:0000256" key="1">
    <source>
        <dbReference type="ARBA" id="ARBA00004141"/>
    </source>
</evidence>
<comment type="similarity">
    <text evidence="2">Belongs to the purine-cytosine permease (2.A.39) family.</text>
</comment>
<gene>
    <name evidence="7" type="primary">codB_2</name>
    <name evidence="7" type="ORF">NCTC5052_01331</name>
</gene>
<evidence type="ECO:0000313" key="7">
    <source>
        <dbReference type="EMBL" id="STT92945.1"/>
    </source>
</evidence>
<dbReference type="InterPro" id="IPR001248">
    <property type="entry name" value="Pur-cyt_permease"/>
</dbReference>
<evidence type="ECO:0000256" key="3">
    <source>
        <dbReference type="ARBA" id="ARBA00022692"/>
    </source>
</evidence>
<keyword evidence="5 6" id="KW-0472">Membrane</keyword>
<reference evidence="7 8" key="1">
    <citation type="submission" date="2018-06" db="EMBL/GenBank/DDBJ databases">
        <authorList>
            <consortium name="Pathogen Informatics"/>
            <person name="Doyle S."/>
        </authorList>
    </citation>
    <scope>NUCLEOTIDE SEQUENCE [LARGE SCALE GENOMIC DNA]</scope>
    <source>
        <strain evidence="7 8">NCTC5052</strain>
    </source>
</reference>
<evidence type="ECO:0000256" key="4">
    <source>
        <dbReference type="ARBA" id="ARBA00022989"/>
    </source>
</evidence>
<dbReference type="GO" id="GO:0016020">
    <property type="term" value="C:membrane"/>
    <property type="evidence" value="ECO:0007669"/>
    <property type="project" value="UniProtKB-SubCell"/>
</dbReference>
<dbReference type="Proteomes" id="UP000254103">
    <property type="component" value="Unassembled WGS sequence"/>
</dbReference>
<name>A0A377XVR1_KLEPN</name>
<proteinExistence type="inferred from homology"/>
<dbReference type="EMBL" id="UGLJ01000002">
    <property type="protein sequence ID" value="STT92945.1"/>
    <property type="molecule type" value="Genomic_DNA"/>
</dbReference>
<feature type="transmembrane region" description="Helical" evidence="6">
    <location>
        <begin position="64"/>
        <end position="87"/>
    </location>
</feature>
<protein>
    <submittedName>
        <fullName evidence="7">Putative transporter</fullName>
    </submittedName>
</protein>
<keyword evidence="3 6" id="KW-0812">Transmembrane</keyword>
<evidence type="ECO:0000256" key="2">
    <source>
        <dbReference type="ARBA" id="ARBA00008974"/>
    </source>
</evidence>
<dbReference type="Pfam" id="PF02133">
    <property type="entry name" value="Transp_cyt_pur"/>
    <property type="match status" value="1"/>
</dbReference>
<keyword evidence="4 6" id="KW-1133">Transmembrane helix</keyword>
<dbReference type="Gene3D" id="1.10.4160.10">
    <property type="entry name" value="Hydantoin permease"/>
    <property type="match status" value="1"/>
</dbReference>
<dbReference type="GO" id="GO:0022857">
    <property type="term" value="F:transmembrane transporter activity"/>
    <property type="evidence" value="ECO:0007669"/>
    <property type="project" value="InterPro"/>
</dbReference>